<evidence type="ECO:0000313" key="1">
    <source>
        <dbReference type="EMBL" id="CAK0800426.1"/>
    </source>
</evidence>
<organism evidence="1 2">
    <name type="scientific">Prorocentrum cordatum</name>
    <dbReference type="NCBI Taxonomy" id="2364126"/>
    <lineage>
        <taxon>Eukaryota</taxon>
        <taxon>Sar</taxon>
        <taxon>Alveolata</taxon>
        <taxon>Dinophyceae</taxon>
        <taxon>Prorocentrales</taxon>
        <taxon>Prorocentraceae</taxon>
        <taxon>Prorocentrum</taxon>
    </lineage>
</organism>
<accession>A0ABN9Q7E7</accession>
<sequence length="335" mass="35923">MENMAGTLPASAVAIVDDDAPGLYCLTNGALVTAAAATASPEVARLGQGSTVRVLEVRRLADAQRVRGRIENPPGWISLLDLSDGFRWVERLEPLPVRVPAAVPGVVAGSQGHGLRCQGLLRSLRIHIGFAVAILAFAGELCEHPHGLFSMFSMAMGQVELRRRYGQALLVDWSWEGLLYRGPAGEPNLWNAFFRQPAELQMGRAELLGALRQKQYHQTTSSDAVYGGFSGVVQDYGAISPAKAAHGRELCRRSFVLQGAFEARIQAVASVLLGGGHRWLAVHVRQTDKGCEASANLELSEENVATRVVAQCGAWGLDAVFLCSDSAALKANKSL</sequence>
<proteinExistence type="predicted"/>
<comment type="caution">
    <text evidence="1">The sequence shown here is derived from an EMBL/GenBank/DDBJ whole genome shotgun (WGS) entry which is preliminary data.</text>
</comment>
<evidence type="ECO:0000313" key="2">
    <source>
        <dbReference type="Proteomes" id="UP001189429"/>
    </source>
</evidence>
<dbReference type="EMBL" id="CAUYUJ010002359">
    <property type="protein sequence ID" value="CAK0800426.1"/>
    <property type="molecule type" value="Genomic_DNA"/>
</dbReference>
<gene>
    <name evidence="1" type="ORF">PCOR1329_LOCUS8583</name>
</gene>
<name>A0ABN9Q7E7_9DINO</name>
<keyword evidence="2" id="KW-1185">Reference proteome</keyword>
<dbReference type="Proteomes" id="UP001189429">
    <property type="component" value="Unassembled WGS sequence"/>
</dbReference>
<protein>
    <recommendedName>
        <fullName evidence="3">O-fucosyltransferase family protein</fullName>
    </recommendedName>
</protein>
<reference evidence="1" key="1">
    <citation type="submission" date="2023-10" db="EMBL/GenBank/DDBJ databases">
        <authorList>
            <person name="Chen Y."/>
            <person name="Shah S."/>
            <person name="Dougan E. K."/>
            <person name="Thang M."/>
            <person name="Chan C."/>
        </authorList>
    </citation>
    <scope>NUCLEOTIDE SEQUENCE [LARGE SCALE GENOMIC DNA]</scope>
</reference>
<evidence type="ECO:0008006" key="3">
    <source>
        <dbReference type="Google" id="ProtNLM"/>
    </source>
</evidence>